<proteinExistence type="predicted"/>
<dbReference type="EMBL" id="BPLQ01001861">
    <property type="protein sequence ID" value="GIX86165.1"/>
    <property type="molecule type" value="Genomic_DNA"/>
</dbReference>
<protein>
    <submittedName>
        <fullName evidence="2">N-acetyltransferase domain-containing protein</fullName>
    </submittedName>
</protein>
<keyword evidence="3" id="KW-1185">Reference proteome</keyword>
<dbReference type="InterPro" id="IPR041496">
    <property type="entry name" value="YitH/HolE_GNAT"/>
</dbReference>
<dbReference type="InterPro" id="IPR016181">
    <property type="entry name" value="Acyl_CoA_acyltransferase"/>
</dbReference>
<gene>
    <name evidence="2" type="primary">AVEN_86106_1</name>
    <name evidence="2" type="ORF">CDAR_614411</name>
</gene>
<dbReference type="PANTHER" id="PTHR47237">
    <property type="entry name" value="SLL0310 PROTEIN"/>
    <property type="match status" value="1"/>
</dbReference>
<dbReference type="Pfam" id="PF18014">
    <property type="entry name" value="Acetyltransf_18"/>
    <property type="match status" value="1"/>
</dbReference>
<evidence type="ECO:0000313" key="2">
    <source>
        <dbReference type="EMBL" id="GIX86165.1"/>
    </source>
</evidence>
<sequence length="324" mass="36243">MMSRVLRQTLRFFSSTTSDKIPGAKTLSNGAYKIRSLRFDDIPEVVQISRESMFQYPVSSLQFWARHDPDGIKVAVSEESGKILGVCGTVKNNENLFFGGMFSVQEKSRAADVGRKLLSACHAHADGRNIAVNCEMNKIGTFKRRGVAIFEDTFKSLEYEIYSRANSAVLSEELPSGVEILPFQSQYLEAVYEYDHSLMGYERKSTVEASCYEDNSKTLMAIKDGKCVGFGSIKLNIMGIARVGPLYANDPDVAEAMLKKLINEMPEVSGFTTVTVSSNLFANMMMEKLGLPVHGNIYRLYSKEKLKIDTNKVFSHFDIDFAPF</sequence>
<dbReference type="SUPFAM" id="SSF55729">
    <property type="entry name" value="Acyl-CoA N-acyltransferases (Nat)"/>
    <property type="match status" value="1"/>
</dbReference>
<evidence type="ECO:0000259" key="1">
    <source>
        <dbReference type="PROSITE" id="PS51186"/>
    </source>
</evidence>
<dbReference type="AlphaFoldDB" id="A0AAV4NQV7"/>
<comment type="caution">
    <text evidence="2">The sequence shown here is derived from an EMBL/GenBank/DDBJ whole genome shotgun (WGS) entry which is preliminary data.</text>
</comment>
<dbReference type="InterPro" id="IPR052729">
    <property type="entry name" value="Acyl/Acetyltrans_Enzymes"/>
</dbReference>
<evidence type="ECO:0000313" key="3">
    <source>
        <dbReference type="Proteomes" id="UP001054837"/>
    </source>
</evidence>
<dbReference type="Gene3D" id="3.40.630.90">
    <property type="match status" value="1"/>
</dbReference>
<accession>A0AAV4NQV7</accession>
<dbReference type="PROSITE" id="PS51186">
    <property type="entry name" value="GNAT"/>
    <property type="match status" value="1"/>
</dbReference>
<dbReference type="InterPro" id="IPR000182">
    <property type="entry name" value="GNAT_dom"/>
</dbReference>
<reference evidence="2 3" key="1">
    <citation type="submission" date="2021-06" db="EMBL/GenBank/DDBJ databases">
        <title>Caerostris darwini draft genome.</title>
        <authorList>
            <person name="Kono N."/>
            <person name="Arakawa K."/>
        </authorList>
    </citation>
    <scope>NUCLEOTIDE SEQUENCE [LARGE SCALE GENOMIC DNA]</scope>
</reference>
<dbReference type="GO" id="GO:0016747">
    <property type="term" value="F:acyltransferase activity, transferring groups other than amino-acyl groups"/>
    <property type="evidence" value="ECO:0007669"/>
    <property type="project" value="InterPro"/>
</dbReference>
<name>A0AAV4NQV7_9ARAC</name>
<organism evidence="2 3">
    <name type="scientific">Caerostris darwini</name>
    <dbReference type="NCBI Taxonomy" id="1538125"/>
    <lineage>
        <taxon>Eukaryota</taxon>
        <taxon>Metazoa</taxon>
        <taxon>Ecdysozoa</taxon>
        <taxon>Arthropoda</taxon>
        <taxon>Chelicerata</taxon>
        <taxon>Arachnida</taxon>
        <taxon>Araneae</taxon>
        <taxon>Araneomorphae</taxon>
        <taxon>Entelegynae</taxon>
        <taxon>Araneoidea</taxon>
        <taxon>Araneidae</taxon>
        <taxon>Caerostris</taxon>
    </lineage>
</organism>
<dbReference type="PANTHER" id="PTHR47237:SF1">
    <property type="entry name" value="SLL0310 PROTEIN"/>
    <property type="match status" value="1"/>
</dbReference>
<feature type="domain" description="N-acetyltransferase" evidence="1">
    <location>
        <begin position="32"/>
        <end position="225"/>
    </location>
</feature>
<dbReference type="Gene3D" id="3.40.630.30">
    <property type="match status" value="1"/>
</dbReference>
<dbReference type="Proteomes" id="UP001054837">
    <property type="component" value="Unassembled WGS sequence"/>
</dbReference>